<dbReference type="InterPro" id="IPR036038">
    <property type="entry name" value="Aminotransferase-like"/>
</dbReference>
<proteinExistence type="inferred from homology"/>
<dbReference type="PANTHER" id="PTHR42743">
    <property type="entry name" value="AMINO-ACID AMINOTRANSFERASE"/>
    <property type="match status" value="1"/>
</dbReference>
<dbReference type="EMBL" id="PXWF02000305">
    <property type="protein sequence ID" value="PWF41900.1"/>
    <property type="molecule type" value="Genomic_DNA"/>
</dbReference>
<keyword evidence="8 13" id="KW-0663">Pyridoxal phosphate</keyword>
<dbReference type="InterPro" id="IPR043132">
    <property type="entry name" value="BCAT-like_C"/>
</dbReference>
<comment type="catalytic activity">
    <reaction evidence="10">
        <text>L-isoleucine + 2-oxoglutarate = (S)-3-methyl-2-oxopentanoate + L-glutamate</text>
        <dbReference type="Rhea" id="RHEA:24801"/>
        <dbReference type="ChEBI" id="CHEBI:16810"/>
        <dbReference type="ChEBI" id="CHEBI:29985"/>
        <dbReference type="ChEBI" id="CHEBI:35146"/>
        <dbReference type="ChEBI" id="CHEBI:58045"/>
        <dbReference type="EC" id="2.6.1.42"/>
    </reaction>
</comment>
<keyword evidence="14" id="KW-0032">Aminotransferase</keyword>
<dbReference type="PROSITE" id="PS00770">
    <property type="entry name" value="AA_TRANSFER_CLASS_4"/>
    <property type="match status" value="1"/>
</dbReference>
<accession>A0A2U2HEE4</accession>
<evidence type="ECO:0000256" key="3">
    <source>
        <dbReference type="ARBA" id="ARBA00004824"/>
    </source>
</evidence>
<sequence length="278" mass="29800">MYLTYFKGQWAEGNVALFGAMDHSVWLGSSVFDGARAVRGHLPDLQLHLERVIVSADRLGLRCPLTAAEMAALVREGVARFPADAELYVRPLVFGAEGFLIPEPGHSGFALTLFDAPLPSFAGFSACLSEFRRPDASMAPTDAKASALYANSTRALREAKARGFDNPVMLDGEGRVAEFASSNLFLVTPGGAVVTPVPNGTFLAGITRARVIGLLAEAGVQVEQRAVAPAELETAVEIFNTGNYGKVMPCVRYEQRTLAVGPVATLARDRYFAFMEGQ</sequence>
<dbReference type="RefSeq" id="WP_106759805.1">
    <property type="nucleotide sequence ID" value="NZ_PXWF02000305.1"/>
</dbReference>
<evidence type="ECO:0000256" key="9">
    <source>
        <dbReference type="ARBA" id="ARBA00048212"/>
    </source>
</evidence>
<evidence type="ECO:0000256" key="2">
    <source>
        <dbReference type="ARBA" id="ARBA00003109"/>
    </source>
</evidence>
<comment type="similarity">
    <text evidence="6 12">Belongs to the class-IV pyridoxal-phosphate-dependent aminotransferase family.</text>
</comment>
<dbReference type="InterPro" id="IPR043131">
    <property type="entry name" value="BCAT-like_N"/>
</dbReference>
<name>A0A2U2HEE4_9BURK</name>
<evidence type="ECO:0000313" key="14">
    <source>
        <dbReference type="EMBL" id="PWF41900.1"/>
    </source>
</evidence>
<dbReference type="GO" id="GO:0005829">
    <property type="term" value="C:cytosol"/>
    <property type="evidence" value="ECO:0007669"/>
    <property type="project" value="TreeGrafter"/>
</dbReference>
<reference evidence="14 15" key="1">
    <citation type="submission" date="2018-04" db="EMBL/GenBank/DDBJ databases">
        <title>Massilia violaceinigra sp. nov., a novel purple-pigmented bacterium isolated from Tianshan glacier, Xinjiang, China.</title>
        <authorList>
            <person name="Wang H."/>
        </authorList>
    </citation>
    <scope>NUCLEOTIDE SEQUENCE [LARGE SCALE GENOMIC DNA]</scope>
    <source>
        <strain evidence="14 15">B448-2</strain>
    </source>
</reference>
<dbReference type="InterPro" id="IPR001544">
    <property type="entry name" value="Aminotrans_IV"/>
</dbReference>
<keyword evidence="14" id="KW-0808">Transferase</keyword>
<evidence type="ECO:0000256" key="13">
    <source>
        <dbReference type="RuleBase" id="RU004516"/>
    </source>
</evidence>
<comment type="catalytic activity">
    <reaction evidence="11">
        <text>L-leucine + 2-oxoglutarate = 4-methyl-2-oxopentanoate + L-glutamate</text>
        <dbReference type="Rhea" id="RHEA:18321"/>
        <dbReference type="ChEBI" id="CHEBI:16810"/>
        <dbReference type="ChEBI" id="CHEBI:17865"/>
        <dbReference type="ChEBI" id="CHEBI:29985"/>
        <dbReference type="ChEBI" id="CHEBI:57427"/>
        <dbReference type="EC" id="2.6.1.42"/>
    </reaction>
</comment>
<evidence type="ECO:0000256" key="1">
    <source>
        <dbReference type="ARBA" id="ARBA00001933"/>
    </source>
</evidence>
<gene>
    <name evidence="14" type="ORF">C7C56_023595</name>
</gene>
<dbReference type="OrthoDB" id="21319at2"/>
<comment type="catalytic activity">
    <reaction evidence="9">
        <text>L-valine + 2-oxoglutarate = 3-methyl-2-oxobutanoate + L-glutamate</text>
        <dbReference type="Rhea" id="RHEA:24813"/>
        <dbReference type="ChEBI" id="CHEBI:11851"/>
        <dbReference type="ChEBI" id="CHEBI:16810"/>
        <dbReference type="ChEBI" id="CHEBI:29985"/>
        <dbReference type="ChEBI" id="CHEBI:57762"/>
        <dbReference type="EC" id="2.6.1.42"/>
    </reaction>
</comment>
<dbReference type="SUPFAM" id="SSF56752">
    <property type="entry name" value="D-aminoacid aminotransferase-like PLP-dependent enzymes"/>
    <property type="match status" value="1"/>
</dbReference>
<comment type="cofactor">
    <cofactor evidence="1 13">
        <name>pyridoxal 5'-phosphate</name>
        <dbReference type="ChEBI" id="CHEBI:597326"/>
    </cofactor>
</comment>
<comment type="pathway">
    <text evidence="4">Amino-acid biosynthesis; L-valine biosynthesis; L-valine from pyruvate: step 4/4.</text>
</comment>
<dbReference type="Pfam" id="PF01063">
    <property type="entry name" value="Aminotran_4"/>
    <property type="match status" value="1"/>
</dbReference>
<evidence type="ECO:0000256" key="11">
    <source>
        <dbReference type="ARBA" id="ARBA00049229"/>
    </source>
</evidence>
<comment type="pathway">
    <text evidence="3">Amino-acid biosynthesis; L-isoleucine biosynthesis; L-isoleucine from 2-oxobutanoate: step 4/4.</text>
</comment>
<evidence type="ECO:0000313" key="15">
    <source>
        <dbReference type="Proteomes" id="UP000241421"/>
    </source>
</evidence>
<dbReference type="EC" id="2.6.1.42" evidence="7"/>
<evidence type="ECO:0000256" key="6">
    <source>
        <dbReference type="ARBA" id="ARBA00009320"/>
    </source>
</evidence>
<evidence type="ECO:0000256" key="7">
    <source>
        <dbReference type="ARBA" id="ARBA00013053"/>
    </source>
</evidence>
<dbReference type="NCBIfam" id="NF009896">
    <property type="entry name" value="PRK13356.1"/>
    <property type="match status" value="1"/>
</dbReference>
<protein>
    <recommendedName>
        <fullName evidence="7">branched-chain-amino-acid transaminase</fullName>
        <ecNumber evidence="7">2.6.1.42</ecNumber>
    </recommendedName>
</protein>
<evidence type="ECO:0000256" key="12">
    <source>
        <dbReference type="RuleBase" id="RU004106"/>
    </source>
</evidence>
<comment type="caution">
    <text evidence="14">The sequence shown here is derived from an EMBL/GenBank/DDBJ whole genome shotgun (WGS) entry which is preliminary data.</text>
</comment>
<evidence type="ECO:0000256" key="5">
    <source>
        <dbReference type="ARBA" id="ARBA00005072"/>
    </source>
</evidence>
<evidence type="ECO:0000256" key="10">
    <source>
        <dbReference type="ARBA" id="ARBA00048798"/>
    </source>
</evidence>
<dbReference type="Gene3D" id="3.20.10.10">
    <property type="entry name" value="D-amino Acid Aminotransferase, subunit A, domain 2"/>
    <property type="match status" value="1"/>
</dbReference>
<dbReference type="Proteomes" id="UP000241421">
    <property type="component" value="Unassembled WGS sequence"/>
</dbReference>
<comment type="pathway">
    <text evidence="5">Amino-acid biosynthesis; L-leucine biosynthesis; L-leucine from 3-methyl-2-oxobutanoate: step 4/4.</text>
</comment>
<comment type="function">
    <text evidence="2">Acts on leucine, isoleucine and valine.</text>
</comment>
<dbReference type="AlphaFoldDB" id="A0A2U2HEE4"/>
<evidence type="ECO:0000256" key="4">
    <source>
        <dbReference type="ARBA" id="ARBA00004931"/>
    </source>
</evidence>
<dbReference type="GO" id="GO:0004084">
    <property type="term" value="F:branched-chain-amino-acid transaminase activity"/>
    <property type="evidence" value="ECO:0007669"/>
    <property type="project" value="UniProtKB-EC"/>
</dbReference>
<dbReference type="PANTHER" id="PTHR42743:SF11">
    <property type="entry name" value="AMINODEOXYCHORISMATE LYASE"/>
    <property type="match status" value="1"/>
</dbReference>
<dbReference type="Gene3D" id="3.30.470.10">
    <property type="match status" value="1"/>
</dbReference>
<dbReference type="GO" id="GO:0046394">
    <property type="term" value="P:carboxylic acid biosynthetic process"/>
    <property type="evidence" value="ECO:0007669"/>
    <property type="project" value="UniProtKB-ARBA"/>
</dbReference>
<organism evidence="14 15">
    <name type="scientific">Massilia glaciei</name>
    <dbReference type="NCBI Taxonomy" id="1524097"/>
    <lineage>
        <taxon>Bacteria</taxon>
        <taxon>Pseudomonadati</taxon>
        <taxon>Pseudomonadota</taxon>
        <taxon>Betaproteobacteria</taxon>
        <taxon>Burkholderiales</taxon>
        <taxon>Oxalobacteraceae</taxon>
        <taxon>Telluria group</taxon>
        <taxon>Massilia</taxon>
    </lineage>
</organism>
<keyword evidence="15" id="KW-1185">Reference proteome</keyword>
<dbReference type="InterPro" id="IPR018300">
    <property type="entry name" value="Aminotrans_IV_CS"/>
</dbReference>
<dbReference type="InterPro" id="IPR050571">
    <property type="entry name" value="Class-IV_PLP-Dep_Aminotrnsfr"/>
</dbReference>
<evidence type="ECO:0000256" key="8">
    <source>
        <dbReference type="ARBA" id="ARBA00022898"/>
    </source>
</evidence>